<dbReference type="CDD" id="cd00038">
    <property type="entry name" value="CAP_ED"/>
    <property type="match status" value="1"/>
</dbReference>
<proteinExistence type="predicted"/>
<protein>
    <recommendedName>
        <fullName evidence="1">Cyclic nucleotide-binding domain-containing protein</fullName>
    </recommendedName>
</protein>
<dbReference type="AlphaFoldDB" id="A0AAE0ESZ1"/>
<dbReference type="InterPro" id="IPR000595">
    <property type="entry name" value="cNMP-bd_dom"/>
</dbReference>
<dbReference type="SUPFAM" id="SSF51206">
    <property type="entry name" value="cAMP-binding domain-like"/>
    <property type="match status" value="1"/>
</dbReference>
<dbReference type="PROSITE" id="PS50042">
    <property type="entry name" value="CNMP_BINDING_3"/>
    <property type="match status" value="1"/>
</dbReference>
<accession>A0AAE0ESZ1</accession>
<name>A0AAE0ESZ1_9CHLO</name>
<dbReference type="EMBL" id="LGRX02034471">
    <property type="protein sequence ID" value="KAK3237730.1"/>
    <property type="molecule type" value="Genomic_DNA"/>
</dbReference>
<keyword evidence="3" id="KW-1185">Reference proteome</keyword>
<reference evidence="2 3" key="1">
    <citation type="journal article" date="2015" name="Genome Biol. Evol.">
        <title>Comparative Genomics of a Bacterivorous Green Alga Reveals Evolutionary Causalities and Consequences of Phago-Mixotrophic Mode of Nutrition.</title>
        <authorList>
            <person name="Burns J.A."/>
            <person name="Paasch A."/>
            <person name="Narechania A."/>
            <person name="Kim E."/>
        </authorList>
    </citation>
    <scope>NUCLEOTIDE SEQUENCE [LARGE SCALE GENOMIC DNA]</scope>
    <source>
        <strain evidence="2 3">PLY_AMNH</strain>
    </source>
</reference>
<evidence type="ECO:0000313" key="2">
    <source>
        <dbReference type="EMBL" id="KAK3237730.1"/>
    </source>
</evidence>
<sequence length="175" mass="19036">MGASIKGASIGAGAAARVQHSEGQRKALTFERDQFLMDICSHVCREQLDRDYTVAQYCPPALQQPATHSDWMYGEVGDTMIFFVAGHAEIILSDEEVAQFQPGGFFGELGLLIGMPHAASVEARAGSVVCRLNRTDMMQCLTLYPLFGRSFTKAVQYAPYSPHPQASSPAPSFNS</sequence>
<feature type="domain" description="Cyclic nucleotide-binding" evidence="1">
    <location>
        <begin position="74"/>
        <end position="141"/>
    </location>
</feature>
<gene>
    <name evidence="2" type="ORF">CYMTET_52216</name>
</gene>
<dbReference type="SMART" id="SM00100">
    <property type="entry name" value="cNMP"/>
    <property type="match status" value="1"/>
</dbReference>
<dbReference type="InterPro" id="IPR018490">
    <property type="entry name" value="cNMP-bd_dom_sf"/>
</dbReference>
<dbReference type="Gene3D" id="2.60.120.10">
    <property type="entry name" value="Jelly Rolls"/>
    <property type="match status" value="1"/>
</dbReference>
<comment type="caution">
    <text evidence="2">The sequence shown here is derived from an EMBL/GenBank/DDBJ whole genome shotgun (WGS) entry which is preliminary data.</text>
</comment>
<evidence type="ECO:0000259" key="1">
    <source>
        <dbReference type="PROSITE" id="PS50042"/>
    </source>
</evidence>
<dbReference type="Proteomes" id="UP001190700">
    <property type="component" value="Unassembled WGS sequence"/>
</dbReference>
<evidence type="ECO:0000313" key="3">
    <source>
        <dbReference type="Proteomes" id="UP001190700"/>
    </source>
</evidence>
<dbReference type="InterPro" id="IPR014710">
    <property type="entry name" value="RmlC-like_jellyroll"/>
</dbReference>
<organism evidence="2 3">
    <name type="scientific">Cymbomonas tetramitiformis</name>
    <dbReference type="NCBI Taxonomy" id="36881"/>
    <lineage>
        <taxon>Eukaryota</taxon>
        <taxon>Viridiplantae</taxon>
        <taxon>Chlorophyta</taxon>
        <taxon>Pyramimonadophyceae</taxon>
        <taxon>Pyramimonadales</taxon>
        <taxon>Pyramimonadaceae</taxon>
        <taxon>Cymbomonas</taxon>
    </lineage>
</organism>
<dbReference type="Pfam" id="PF00027">
    <property type="entry name" value="cNMP_binding"/>
    <property type="match status" value="1"/>
</dbReference>